<feature type="compositionally biased region" description="Gly residues" evidence="6">
    <location>
        <begin position="29"/>
        <end position="41"/>
    </location>
</feature>
<dbReference type="PANTHER" id="PTHR12644">
    <property type="entry name" value="ARP2/3 COMPLEX 16 KD SUBUNIT P16-ARC"/>
    <property type="match status" value="1"/>
</dbReference>
<dbReference type="AlphaFoldDB" id="A0A3L6TD72"/>
<dbReference type="GO" id="GO:0030833">
    <property type="term" value="P:regulation of actin filament polymerization"/>
    <property type="evidence" value="ECO:0007669"/>
    <property type="project" value="InterPro"/>
</dbReference>
<dbReference type="OrthoDB" id="429520at2759"/>
<evidence type="ECO:0000256" key="6">
    <source>
        <dbReference type="SAM" id="MobiDB-lite"/>
    </source>
</evidence>
<dbReference type="InterPro" id="IPR006789">
    <property type="entry name" value="ARPC5"/>
</dbReference>
<evidence type="ECO:0000256" key="5">
    <source>
        <dbReference type="RuleBase" id="RU004301"/>
    </source>
</evidence>
<dbReference type="Pfam" id="PF04699">
    <property type="entry name" value="P16-Arc"/>
    <property type="match status" value="1"/>
</dbReference>
<dbReference type="Gene3D" id="1.25.40.190">
    <property type="entry name" value="Actin-related protein 2/3 complex subunit 5"/>
    <property type="match status" value="1"/>
</dbReference>
<dbReference type="GO" id="GO:0005885">
    <property type="term" value="C:Arp2/3 protein complex"/>
    <property type="evidence" value="ECO:0007669"/>
    <property type="project" value="InterPro"/>
</dbReference>
<dbReference type="GO" id="GO:0034314">
    <property type="term" value="P:Arp2/3 complex-mediated actin nucleation"/>
    <property type="evidence" value="ECO:0007669"/>
    <property type="project" value="InterPro"/>
</dbReference>
<proteinExistence type="inferred from homology"/>
<dbReference type="Proteomes" id="UP000275267">
    <property type="component" value="Unassembled WGS sequence"/>
</dbReference>
<feature type="region of interest" description="Disordered" evidence="6">
    <location>
        <begin position="1"/>
        <end position="42"/>
    </location>
</feature>
<feature type="compositionally biased region" description="Basic and acidic residues" evidence="6">
    <location>
        <begin position="1"/>
        <end position="18"/>
    </location>
</feature>
<comment type="subcellular location">
    <subcellularLocation>
        <location evidence="1">Cytoplasm</location>
        <location evidence="1">Cytoskeleton</location>
    </subcellularLocation>
</comment>
<evidence type="ECO:0000313" key="7">
    <source>
        <dbReference type="EMBL" id="RLN36234.1"/>
    </source>
</evidence>
<comment type="caution">
    <text evidence="7">The sequence shown here is derived from an EMBL/GenBank/DDBJ whole genome shotgun (WGS) entry which is preliminary data.</text>
</comment>
<dbReference type="STRING" id="4540.A0A3L6TD72"/>
<feature type="region of interest" description="Disordered" evidence="6">
    <location>
        <begin position="63"/>
        <end position="96"/>
    </location>
</feature>
<dbReference type="EMBL" id="PQIB02000002">
    <property type="protein sequence ID" value="RLN36234.1"/>
    <property type="molecule type" value="Genomic_DNA"/>
</dbReference>
<comment type="similarity">
    <text evidence="2 5">Belongs to the ARPC5 family.</text>
</comment>
<accession>A0A3L6TD72</accession>
<keyword evidence="4 5" id="KW-0206">Cytoskeleton</keyword>
<evidence type="ECO:0000256" key="2">
    <source>
        <dbReference type="ARBA" id="ARBA00006084"/>
    </source>
</evidence>
<organism evidence="7 8">
    <name type="scientific">Panicum miliaceum</name>
    <name type="common">Proso millet</name>
    <name type="synonym">Broomcorn millet</name>
    <dbReference type="NCBI Taxonomy" id="4540"/>
    <lineage>
        <taxon>Eukaryota</taxon>
        <taxon>Viridiplantae</taxon>
        <taxon>Streptophyta</taxon>
        <taxon>Embryophyta</taxon>
        <taxon>Tracheophyta</taxon>
        <taxon>Spermatophyta</taxon>
        <taxon>Magnoliopsida</taxon>
        <taxon>Liliopsida</taxon>
        <taxon>Poales</taxon>
        <taxon>Poaceae</taxon>
        <taxon>PACMAD clade</taxon>
        <taxon>Panicoideae</taxon>
        <taxon>Panicodae</taxon>
        <taxon>Paniceae</taxon>
        <taxon>Panicinae</taxon>
        <taxon>Panicum</taxon>
        <taxon>Panicum sect. Panicum</taxon>
    </lineage>
</organism>
<name>A0A3L6TD72_PANMI</name>
<dbReference type="SUPFAM" id="SSF69103">
    <property type="entry name" value="Arp2/3 complex 16 kDa subunit ARPC5"/>
    <property type="match status" value="1"/>
</dbReference>
<dbReference type="InterPro" id="IPR036743">
    <property type="entry name" value="ARPC5_sf"/>
</dbReference>
<comment type="function">
    <text evidence="5">Functions as component of the Arp2/3 complex which is involved in regulation of actin polymerization and together with an activating nucleation-promoting factor (NPF) mediates the formation of branched actin networks. Arp2/3 complex plays a critical role in the control of cell morphogenesis via the modulation of cell polarity development.</text>
</comment>
<keyword evidence="3" id="KW-0963">Cytoplasm</keyword>
<evidence type="ECO:0000313" key="8">
    <source>
        <dbReference type="Proteomes" id="UP000275267"/>
    </source>
</evidence>
<sequence length="169" mass="18232">MKTLEVEEHGGRRLEVRPAGEGQRRRRGGGVGGGGGGGGGVLRERTGLGWRLVGWVRGPSGRGVGLGRRQHTKDAQAAARRPPVAGGMASSTAYPDADENLEAIITRIDQKSKPVEALKTALEGSPLKTRDERCKSANWIVVHRAMMAIRDVEGMFSSLDPEYYDILMK</sequence>
<evidence type="ECO:0000256" key="4">
    <source>
        <dbReference type="ARBA" id="ARBA00023212"/>
    </source>
</evidence>
<keyword evidence="8" id="KW-1185">Reference proteome</keyword>
<gene>
    <name evidence="7" type="ORF">C2845_PM03G01880</name>
</gene>
<evidence type="ECO:0000256" key="3">
    <source>
        <dbReference type="ARBA" id="ARBA00022490"/>
    </source>
</evidence>
<evidence type="ECO:0000256" key="1">
    <source>
        <dbReference type="ARBA" id="ARBA00004245"/>
    </source>
</evidence>
<reference evidence="8" key="1">
    <citation type="journal article" date="2019" name="Nat. Commun.">
        <title>The genome of broomcorn millet.</title>
        <authorList>
            <person name="Zou C."/>
            <person name="Miki D."/>
            <person name="Li D."/>
            <person name="Tang Q."/>
            <person name="Xiao L."/>
            <person name="Rajput S."/>
            <person name="Deng P."/>
            <person name="Jia W."/>
            <person name="Huang R."/>
            <person name="Zhang M."/>
            <person name="Sun Y."/>
            <person name="Hu J."/>
            <person name="Fu X."/>
            <person name="Schnable P.S."/>
            <person name="Li F."/>
            <person name="Zhang H."/>
            <person name="Feng B."/>
            <person name="Zhu X."/>
            <person name="Liu R."/>
            <person name="Schnable J.C."/>
            <person name="Zhu J.-K."/>
            <person name="Zhang H."/>
        </authorList>
    </citation>
    <scope>NUCLEOTIDE SEQUENCE [LARGE SCALE GENOMIC DNA]</scope>
</reference>
<protein>
    <recommendedName>
        <fullName evidence="5">Actin-related protein 2/3 complex subunit 5</fullName>
    </recommendedName>
</protein>